<evidence type="ECO:0000313" key="3">
    <source>
        <dbReference type="Proteomes" id="UP000643610"/>
    </source>
</evidence>
<keyword evidence="1" id="KW-0472">Membrane</keyword>
<evidence type="ECO:0000313" key="2">
    <source>
        <dbReference type="EMBL" id="MBC3831449.1"/>
    </source>
</evidence>
<dbReference type="RefSeq" id="WP_186890442.1">
    <property type="nucleotide sequence ID" value="NZ_JACOFU010000002.1"/>
</dbReference>
<organism evidence="2 3">
    <name type="scientific">Undibacterium amnicola</name>
    <dbReference type="NCBI Taxonomy" id="1834038"/>
    <lineage>
        <taxon>Bacteria</taxon>
        <taxon>Pseudomonadati</taxon>
        <taxon>Pseudomonadota</taxon>
        <taxon>Betaproteobacteria</taxon>
        <taxon>Burkholderiales</taxon>
        <taxon>Oxalobacteraceae</taxon>
        <taxon>Undibacterium</taxon>
    </lineage>
</organism>
<keyword evidence="3" id="KW-1185">Reference proteome</keyword>
<keyword evidence="1" id="KW-0812">Transmembrane</keyword>
<keyword evidence="1" id="KW-1133">Transmembrane helix</keyword>
<dbReference type="EMBL" id="JACOFU010000002">
    <property type="protein sequence ID" value="MBC3831449.1"/>
    <property type="molecule type" value="Genomic_DNA"/>
</dbReference>
<comment type="caution">
    <text evidence="2">The sequence shown here is derived from an EMBL/GenBank/DDBJ whole genome shotgun (WGS) entry which is preliminary data.</text>
</comment>
<name>A0ABR6XPN3_9BURK</name>
<accession>A0ABR6XPN3</accession>
<reference evidence="2 3" key="1">
    <citation type="submission" date="2020-08" db="EMBL/GenBank/DDBJ databases">
        <title>Novel species isolated from subtropical streams in China.</title>
        <authorList>
            <person name="Lu H."/>
        </authorList>
    </citation>
    <scope>NUCLEOTIDE SEQUENCE [LARGE SCALE GENOMIC DNA]</scope>
    <source>
        <strain evidence="2 3">KCTC 52442</strain>
    </source>
</reference>
<feature type="transmembrane region" description="Helical" evidence="1">
    <location>
        <begin position="24"/>
        <end position="42"/>
    </location>
</feature>
<gene>
    <name evidence="2" type="ORF">H8K33_08005</name>
</gene>
<dbReference type="Proteomes" id="UP000643610">
    <property type="component" value="Unassembled WGS sequence"/>
</dbReference>
<sequence>MRLVELVRWQWDGYHLYHRSRKNLLIHIVAVPLFLLGNVGVVLSFVQWTSIGLFFSLALMALSLALQGRGHAIESLPSIPFSGKLNAITRLLLEQWINFPRFVLTGGWLRAFKQSQLG</sequence>
<proteinExistence type="predicted"/>
<protein>
    <submittedName>
        <fullName evidence="2">Terminase</fullName>
    </submittedName>
</protein>
<evidence type="ECO:0000256" key="1">
    <source>
        <dbReference type="SAM" id="Phobius"/>
    </source>
</evidence>